<evidence type="ECO:0008006" key="5">
    <source>
        <dbReference type="Google" id="ProtNLM"/>
    </source>
</evidence>
<evidence type="ECO:0000313" key="3">
    <source>
        <dbReference type="EMBL" id="GGC64938.1"/>
    </source>
</evidence>
<reference evidence="3" key="1">
    <citation type="journal article" date="2014" name="Int. J. Syst. Evol. Microbiol.">
        <title>Complete genome sequence of Corynebacterium casei LMG S-19264T (=DSM 44701T), isolated from a smear-ripened cheese.</title>
        <authorList>
            <consortium name="US DOE Joint Genome Institute (JGI-PGF)"/>
            <person name="Walter F."/>
            <person name="Albersmeier A."/>
            <person name="Kalinowski J."/>
            <person name="Ruckert C."/>
        </authorList>
    </citation>
    <scope>NUCLEOTIDE SEQUENCE</scope>
    <source>
        <strain evidence="3">CGMCC 1.15478</strain>
    </source>
</reference>
<evidence type="ECO:0000256" key="1">
    <source>
        <dbReference type="SAM" id="MobiDB-lite"/>
    </source>
</evidence>
<feature type="region of interest" description="Disordered" evidence="1">
    <location>
        <begin position="336"/>
        <end position="358"/>
    </location>
</feature>
<dbReference type="Proteomes" id="UP000641514">
    <property type="component" value="Unassembled WGS sequence"/>
</dbReference>
<accession>A0A916U9M0</accession>
<dbReference type="RefSeq" id="WP_188673193.1">
    <property type="nucleotide sequence ID" value="NZ_BMJH01000002.1"/>
</dbReference>
<evidence type="ECO:0000313" key="4">
    <source>
        <dbReference type="Proteomes" id="UP000641514"/>
    </source>
</evidence>
<keyword evidence="4" id="KW-1185">Reference proteome</keyword>
<feature type="transmembrane region" description="Helical" evidence="2">
    <location>
        <begin position="292"/>
        <end position="310"/>
    </location>
</feature>
<gene>
    <name evidence="3" type="ORF">GCM10011410_16780</name>
</gene>
<dbReference type="EMBL" id="BMJH01000002">
    <property type="protein sequence ID" value="GGC64938.1"/>
    <property type="molecule type" value="Genomic_DNA"/>
</dbReference>
<comment type="caution">
    <text evidence="3">The sequence shown here is derived from an EMBL/GenBank/DDBJ whole genome shotgun (WGS) entry which is preliminary data.</text>
</comment>
<name>A0A916U9M0_9ACTN</name>
<keyword evidence="2" id="KW-0812">Transmembrane</keyword>
<dbReference type="AlphaFoldDB" id="A0A916U9M0"/>
<protein>
    <recommendedName>
        <fullName evidence="5">Type VII secretion-associated protein</fullName>
    </recommendedName>
</protein>
<evidence type="ECO:0000256" key="2">
    <source>
        <dbReference type="SAM" id="Phobius"/>
    </source>
</evidence>
<organism evidence="3 4">
    <name type="scientific">Hoyosella rhizosphaerae</name>
    <dbReference type="NCBI Taxonomy" id="1755582"/>
    <lineage>
        <taxon>Bacteria</taxon>
        <taxon>Bacillati</taxon>
        <taxon>Actinomycetota</taxon>
        <taxon>Actinomycetes</taxon>
        <taxon>Mycobacteriales</taxon>
        <taxon>Hoyosellaceae</taxon>
        <taxon>Hoyosella</taxon>
    </lineage>
</organism>
<sequence>MDATVVTEPLTETRSVYFGLRDIKWNGGSGIVSVPAGVRDAGGVLVVGESEPSGASSDGSYEPEPLQFLTDSLLALNPSCFPVPEVVDAVVRSAGFSPSLQACDFGVVVYPSHWSDHEKTALRDVVQRYVHSVVMLSTAACLATAWCEKYPTHRYVVVIEVHRVLSVATLLDTSTTPPRVLEKHVGTKVNTLDGIRASDVEAMVDTLRHHTGLTPADAANLRCLLITEREAEVAGQLPPRSPVVHLGESDWARVFRGADLLSRYWSEPAPPVVADSLWEPKNQRKARRPQRAVAIAVVALFGVGGTWAAFELVRFLKSTIEASGTAFDARHVDENHAEPVHPQTGLPQSPRHQEPQPVRVQVSDIAIDLPALWSVGWSDFPVQGADGDFRAEFLPVEPTDLRRILLSRGTLDDEVTAAQMVGELDKVTELDDDLSRVDVALGDEFGAHYRYLEVFVDETAGSTDAQALFVYWFVFLFGNRQVTVGCESTNEEDGAFPACAVVLETVANLPG</sequence>
<proteinExistence type="predicted"/>
<keyword evidence="2" id="KW-1133">Transmembrane helix</keyword>
<keyword evidence="2" id="KW-0472">Membrane</keyword>
<reference evidence="3" key="2">
    <citation type="submission" date="2020-09" db="EMBL/GenBank/DDBJ databases">
        <authorList>
            <person name="Sun Q."/>
            <person name="Zhou Y."/>
        </authorList>
    </citation>
    <scope>NUCLEOTIDE SEQUENCE</scope>
    <source>
        <strain evidence="3">CGMCC 1.15478</strain>
    </source>
</reference>